<sequence>MNAETDLSGDHPAARPATIRFLTPEEGGRITPARSGVRPQLALDDSFTSCIVEAIGSGDLPAGVQVDVRIRLLFPWMEQEFCRLRIVRLYEGNKLVATGEFGDQQVDDHEPSEQPG</sequence>
<organism evidence="3 4">
    <name type="scientific">Microlunatus soli</name>
    <dbReference type="NCBI Taxonomy" id="630515"/>
    <lineage>
        <taxon>Bacteria</taxon>
        <taxon>Bacillati</taxon>
        <taxon>Actinomycetota</taxon>
        <taxon>Actinomycetes</taxon>
        <taxon>Propionibacteriales</taxon>
        <taxon>Propionibacteriaceae</taxon>
        <taxon>Microlunatus</taxon>
    </lineage>
</organism>
<dbReference type="SUPFAM" id="SSF50465">
    <property type="entry name" value="EF-Tu/eEF-1alpha/eIF2-gamma C-terminal domain"/>
    <property type="match status" value="1"/>
</dbReference>
<dbReference type="EMBL" id="LT629772">
    <property type="protein sequence ID" value="SDS63089.1"/>
    <property type="molecule type" value="Genomic_DNA"/>
</dbReference>
<evidence type="ECO:0000256" key="1">
    <source>
        <dbReference type="ARBA" id="ARBA00022741"/>
    </source>
</evidence>
<gene>
    <name evidence="3" type="ORF">SAMN04489812_2503</name>
</gene>
<evidence type="ECO:0000256" key="2">
    <source>
        <dbReference type="ARBA" id="ARBA00023134"/>
    </source>
</evidence>
<evidence type="ECO:0000313" key="3">
    <source>
        <dbReference type="EMBL" id="SDS63089.1"/>
    </source>
</evidence>
<dbReference type="Proteomes" id="UP000199103">
    <property type="component" value="Chromosome I"/>
</dbReference>
<reference evidence="3 4" key="1">
    <citation type="submission" date="2016-10" db="EMBL/GenBank/DDBJ databases">
        <authorList>
            <person name="de Groot N.N."/>
        </authorList>
    </citation>
    <scope>NUCLEOTIDE SEQUENCE [LARGE SCALE GENOMIC DNA]</scope>
    <source>
        <strain evidence="3 4">DSM 21800</strain>
    </source>
</reference>
<protein>
    <submittedName>
        <fullName evidence="3">Uncharacterized protein</fullName>
    </submittedName>
</protein>
<dbReference type="GO" id="GO:0005525">
    <property type="term" value="F:GTP binding"/>
    <property type="evidence" value="ECO:0007669"/>
    <property type="project" value="UniProtKB-KW"/>
</dbReference>
<accession>A0A1H1TTZ7</accession>
<keyword evidence="4" id="KW-1185">Reference proteome</keyword>
<dbReference type="STRING" id="630515.SAMN04489812_2503"/>
<keyword evidence="1" id="KW-0547">Nucleotide-binding</keyword>
<dbReference type="RefSeq" id="WP_091525199.1">
    <property type="nucleotide sequence ID" value="NZ_LT629772.1"/>
</dbReference>
<dbReference type="AlphaFoldDB" id="A0A1H1TTZ7"/>
<dbReference type="Gene3D" id="2.40.30.10">
    <property type="entry name" value="Translation factors"/>
    <property type="match status" value="1"/>
</dbReference>
<proteinExistence type="predicted"/>
<dbReference type="InterPro" id="IPR009001">
    <property type="entry name" value="Transl_elong_EF1A/Init_IF2_C"/>
</dbReference>
<dbReference type="OrthoDB" id="8905724at2"/>
<name>A0A1H1TTZ7_9ACTN</name>
<evidence type="ECO:0000313" key="4">
    <source>
        <dbReference type="Proteomes" id="UP000199103"/>
    </source>
</evidence>
<keyword evidence="2" id="KW-0342">GTP-binding</keyword>